<evidence type="ECO:0000313" key="5">
    <source>
        <dbReference type="EMBL" id="KAH9325924.1"/>
    </source>
</evidence>
<dbReference type="Proteomes" id="UP000824469">
    <property type="component" value="Unassembled WGS sequence"/>
</dbReference>
<dbReference type="AlphaFoldDB" id="A0AA38LJ34"/>
<feature type="compositionally biased region" description="Low complexity" evidence="4">
    <location>
        <begin position="203"/>
        <end position="216"/>
    </location>
</feature>
<keyword evidence="1" id="KW-0677">Repeat</keyword>
<dbReference type="Gene3D" id="1.25.40.10">
    <property type="entry name" value="Tetratricopeptide repeat domain"/>
    <property type="match status" value="1"/>
</dbReference>
<dbReference type="InterPro" id="IPR019734">
    <property type="entry name" value="TPR_rpt"/>
</dbReference>
<sequence length="342" mass="37503">DEAVPTEPRIQETGTLSQDPFFEQFREGLENSGFLASVPIGSPDYFQHLDNARRVLQDTKEEMEKRGTAFGADHKVLAEAFKIQGNTAMSSKRYFVAIDLYTLAISLCGDNAVYYCNRASAHTQVGKYIEAIEDCNKSIQLDPHYSKAYSRLGLVYYAQGKYYDAIQKGFKKASELDPNNTSVKESIQVANMKLEELQRHEPGQSSGSGEQSTGSSAHGTRTGMSGMGAEAHSSGFTSIPFNVSLPPEVVNMLPGFMNMAAQFGQNAHNEHQESNGSQGSGSRNVDDQPEMRVDGNINMTFADNEMPDQMEGFMQSMLQMFSRAQNQHGTSHGGASRDPSSS</sequence>
<dbReference type="PANTHER" id="PTHR45831:SF2">
    <property type="entry name" value="LD24721P"/>
    <property type="match status" value="1"/>
</dbReference>
<dbReference type="Pfam" id="PF00515">
    <property type="entry name" value="TPR_1"/>
    <property type="match status" value="1"/>
</dbReference>
<dbReference type="GO" id="GO:0016020">
    <property type="term" value="C:membrane"/>
    <property type="evidence" value="ECO:0007669"/>
    <property type="project" value="TreeGrafter"/>
</dbReference>
<dbReference type="GO" id="GO:0006620">
    <property type="term" value="P:post-translational protein targeting to endoplasmic reticulum membrane"/>
    <property type="evidence" value="ECO:0007669"/>
    <property type="project" value="TreeGrafter"/>
</dbReference>
<feature type="non-terminal residue" evidence="5">
    <location>
        <position position="342"/>
    </location>
</feature>
<feature type="compositionally biased region" description="Polar residues" evidence="4">
    <location>
        <begin position="316"/>
        <end position="330"/>
    </location>
</feature>
<evidence type="ECO:0000256" key="3">
    <source>
        <dbReference type="PROSITE-ProRule" id="PRU00339"/>
    </source>
</evidence>
<dbReference type="PANTHER" id="PTHR45831">
    <property type="entry name" value="LD24721P"/>
    <property type="match status" value="1"/>
</dbReference>
<dbReference type="GO" id="GO:0072380">
    <property type="term" value="C:TRC complex"/>
    <property type="evidence" value="ECO:0007669"/>
    <property type="project" value="TreeGrafter"/>
</dbReference>
<evidence type="ECO:0000313" key="6">
    <source>
        <dbReference type="Proteomes" id="UP000824469"/>
    </source>
</evidence>
<proteinExistence type="predicted"/>
<gene>
    <name evidence="5" type="ORF">KI387_006102</name>
</gene>
<organism evidence="5 6">
    <name type="scientific">Taxus chinensis</name>
    <name type="common">Chinese yew</name>
    <name type="synonym">Taxus wallichiana var. chinensis</name>
    <dbReference type="NCBI Taxonomy" id="29808"/>
    <lineage>
        <taxon>Eukaryota</taxon>
        <taxon>Viridiplantae</taxon>
        <taxon>Streptophyta</taxon>
        <taxon>Embryophyta</taxon>
        <taxon>Tracheophyta</taxon>
        <taxon>Spermatophyta</taxon>
        <taxon>Pinopsida</taxon>
        <taxon>Pinidae</taxon>
        <taxon>Conifers II</taxon>
        <taxon>Cupressales</taxon>
        <taxon>Taxaceae</taxon>
        <taxon>Taxus</taxon>
    </lineage>
</organism>
<dbReference type="InterPro" id="IPR011990">
    <property type="entry name" value="TPR-like_helical_dom_sf"/>
</dbReference>
<name>A0AA38LJ34_TAXCH</name>
<dbReference type="PROSITE" id="PS50005">
    <property type="entry name" value="TPR"/>
    <property type="match status" value="1"/>
</dbReference>
<evidence type="ECO:0000256" key="4">
    <source>
        <dbReference type="SAM" id="MobiDB-lite"/>
    </source>
</evidence>
<evidence type="ECO:0000256" key="2">
    <source>
        <dbReference type="ARBA" id="ARBA00022803"/>
    </source>
</evidence>
<protein>
    <submittedName>
        <fullName evidence="5">Uncharacterized protein</fullName>
    </submittedName>
</protein>
<dbReference type="InterPro" id="IPR047150">
    <property type="entry name" value="SGT"/>
</dbReference>
<keyword evidence="6" id="KW-1185">Reference proteome</keyword>
<keyword evidence="2 3" id="KW-0802">TPR repeat</keyword>
<feature type="region of interest" description="Disordered" evidence="4">
    <location>
        <begin position="199"/>
        <end position="231"/>
    </location>
</feature>
<dbReference type="EMBL" id="JAHRHJ020000002">
    <property type="protein sequence ID" value="KAH9325924.1"/>
    <property type="molecule type" value="Genomic_DNA"/>
</dbReference>
<comment type="caution">
    <text evidence="5">The sequence shown here is derived from an EMBL/GenBank/DDBJ whole genome shotgun (WGS) entry which is preliminary data.</text>
</comment>
<evidence type="ECO:0000256" key="1">
    <source>
        <dbReference type="ARBA" id="ARBA00022737"/>
    </source>
</evidence>
<dbReference type="SMART" id="SM00028">
    <property type="entry name" value="TPR"/>
    <property type="match status" value="3"/>
</dbReference>
<dbReference type="SUPFAM" id="SSF48452">
    <property type="entry name" value="TPR-like"/>
    <property type="match status" value="1"/>
</dbReference>
<feature type="region of interest" description="Disordered" evidence="4">
    <location>
        <begin position="313"/>
        <end position="342"/>
    </location>
</feature>
<feature type="compositionally biased region" description="Polar residues" evidence="4">
    <location>
        <begin position="274"/>
        <end position="283"/>
    </location>
</feature>
<accession>A0AA38LJ34</accession>
<reference evidence="5 6" key="1">
    <citation type="journal article" date="2021" name="Nat. Plants">
        <title>The Taxus genome provides insights into paclitaxel biosynthesis.</title>
        <authorList>
            <person name="Xiong X."/>
            <person name="Gou J."/>
            <person name="Liao Q."/>
            <person name="Li Y."/>
            <person name="Zhou Q."/>
            <person name="Bi G."/>
            <person name="Li C."/>
            <person name="Du R."/>
            <person name="Wang X."/>
            <person name="Sun T."/>
            <person name="Guo L."/>
            <person name="Liang H."/>
            <person name="Lu P."/>
            <person name="Wu Y."/>
            <person name="Zhang Z."/>
            <person name="Ro D.K."/>
            <person name="Shang Y."/>
            <person name="Huang S."/>
            <person name="Yan J."/>
        </authorList>
    </citation>
    <scope>NUCLEOTIDE SEQUENCE [LARGE SCALE GENOMIC DNA]</scope>
    <source>
        <strain evidence="5">Ta-2019</strain>
    </source>
</reference>
<feature type="region of interest" description="Disordered" evidence="4">
    <location>
        <begin position="267"/>
        <end position="291"/>
    </location>
</feature>
<feature type="repeat" description="TPR" evidence="3">
    <location>
        <begin position="112"/>
        <end position="145"/>
    </location>
</feature>
<dbReference type="GO" id="GO:0060090">
    <property type="term" value="F:molecular adaptor activity"/>
    <property type="evidence" value="ECO:0007669"/>
    <property type="project" value="TreeGrafter"/>
</dbReference>